<dbReference type="PANTHER" id="PTHR11360">
    <property type="entry name" value="MONOCARBOXYLATE TRANSPORTER"/>
    <property type="match status" value="1"/>
</dbReference>
<feature type="transmembrane region" description="Helical" evidence="3">
    <location>
        <begin position="419"/>
        <end position="438"/>
    </location>
</feature>
<dbReference type="EMBL" id="KB445550">
    <property type="protein sequence ID" value="EMD00527.1"/>
    <property type="molecule type" value="Genomic_DNA"/>
</dbReference>
<feature type="transmembrane region" description="Helical" evidence="3">
    <location>
        <begin position="386"/>
        <end position="407"/>
    </location>
</feature>
<keyword evidence="6" id="KW-1185">Reference proteome</keyword>
<feature type="transmembrane region" description="Helical" evidence="3">
    <location>
        <begin position="60"/>
        <end position="78"/>
    </location>
</feature>
<keyword evidence="3" id="KW-1133">Transmembrane helix</keyword>
<dbReference type="Proteomes" id="UP000011761">
    <property type="component" value="Unassembled WGS sequence"/>
</dbReference>
<dbReference type="AlphaFoldDB" id="M2MUD8"/>
<dbReference type="PROSITE" id="PS50850">
    <property type="entry name" value="MFS"/>
    <property type="match status" value="1"/>
</dbReference>
<dbReference type="Gene3D" id="1.20.1250.20">
    <property type="entry name" value="MFS general substrate transporter like domains"/>
    <property type="match status" value="1"/>
</dbReference>
<evidence type="ECO:0000259" key="4">
    <source>
        <dbReference type="PROSITE" id="PS50850"/>
    </source>
</evidence>
<dbReference type="KEGG" id="bcom:BAUCODRAFT_118288"/>
<dbReference type="SUPFAM" id="SSF103473">
    <property type="entry name" value="MFS general substrate transporter"/>
    <property type="match status" value="1"/>
</dbReference>
<dbReference type="Pfam" id="PF07690">
    <property type="entry name" value="MFS_1"/>
    <property type="match status" value="1"/>
</dbReference>
<evidence type="ECO:0000256" key="3">
    <source>
        <dbReference type="SAM" id="Phobius"/>
    </source>
</evidence>
<keyword evidence="3" id="KW-0472">Membrane</keyword>
<feature type="transmembrane region" description="Helical" evidence="3">
    <location>
        <begin position="324"/>
        <end position="344"/>
    </location>
</feature>
<comment type="subcellular location">
    <subcellularLocation>
        <location evidence="1">Membrane</location>
        <topology evidence="1">Multi-pass membrane protein</topology>
    </subcellularLocation>
</comment>
<feature type="domain" description="Major facilitator superfamily (MFS) profile" evidence="4">
    <location>
        <begin position="60"/>
        <end position="437"/>
    </location>
</feature>
<dbReference type="InterPro" id="IPR050327">
    <property type="entry name" value="Proton-linked_MCT"/>
</dbReference>
<reference evidence="5 6" key="1">
    <citation type="journal article" date="2012" name="PLoS Pathog.">
        <title>Diverse lifestyles and strategies of plant pathogenesis encoded in the genomes of eighteen Dothideomycetes fungi.</title>
        <authorList>
            <person name="Ohm R.A."/>
            <person name="Feau N."/>
            <person name="Henrissat B."/>
            <person name="Schoch C.L."/>
            <person name="Horwitz B.A."/>
            <person name="Barry K.W."/>
            <person name="Condon B.J."/>
            <person name="Copeland A.C."/>
            <person name="Dhillon B."/>
            <person name="Glaser F."/>
            <person name="Hesse C.N."/>
            <person name="Kosti I."/>
            <person name="LaButti K."/>
            <person name="Lindquist E.A."/>
            <person name="Lucas S."/>
            <person name="Salamov A.A."/>
            <person name="Bradshaw R.E."/>
            <person name="Ciuffetti L."/>
            <person name="Hamelin R.C."/>
            <person name="Kema G.H.J."/>
            <person name="Lawrence C."/>
            <person name="Scott J.A."/>
            <person name="Spatafora J.W."/>
            <person name="Turgeon B.G."/>
            <person name="de Wit P.J.G.M."/>
            <person name="Zhong S."/>
            <person name="Goodwin S.B."/>
            <person name="Grigoriev I.V."/>
        </authorList>
    </citation>
    <scope>NUCLEOTIDE SEQUENCE [LARGE SCALE GENOMIC DNA]</scope>
    <source>
        <strain evidence="5 6">UAMH 10762</strain>
    </source>
</reference>
<accession>M2MUD8</accession>
<dbReference type="InterPro" id="IPR020846">
    <property type="entry name" value="MFS_dom"/>
</dbReference>
<dbReference type="HOGENOM" id="CLU_001265_1_1_1"/>
<feature type="transmembrane region" description="Helical" evidence="3">
    <location>
        <begin position="293"/>
        <end position="312"/>
    </location>
</feature>
<evidence type="ECO:0000256" key="2">
    <source>
        <dbReference type="ARBA" id="ARBA00006727"/>
    </source>
</evidence>
<dbReference type="OMA" id="MGVRQPN"/>
<feature type="transmembrane region" description="Helical" evidence="3">
    <location>
        <begin position="217"/>
        <end position="237"/>
    </location>
</feature>
<feature type="transmembrane region" description="Helical" evidence="3">
    <location>
        <begin position="186"/>
        <end position="205"/>
    </location>
</feature>
<sequence length="449" mass="48643">MSKEKEAQAENMVHSDCSISSRDEVDDIERMSRASNVLERTFTTCSIVDPGPPPDGGVRAWTMVACGWLVIFTTWGWVNSYGTFQTYYSITLQESPSTISWIGTVQNWLTFFIGALSGRLLDAGLYIPTVIVGSVLQLLGMFLMSISTKFWHLMLTQGLLTGLGGGIFFTPSLGLVATYFSSRRSFAIGIATTGNAVGGMIYPIIVRELLPKIGFAWTTRVLGFLNLGLLAVVLAFMRPRLPPRQSGPIIDWAAWLDPVYACFVAGLFFIIWAIYYTFYFLASYGVQKVGLDFASSASLIIIVNGVGVPARVIPPYFADKVGQLNMVVPTVLFLTIVAYCWLAVENVAGLYVFTMFYGLISAAMQCLVPSTVASITPDLNMVGTRLGMAFSSLSFAALTGPPIGGALQSAMHGSYTGASIWAATSTLIAFVLLGAARVNKVGWQLRKKA</sequence>
<dbReference type="OrthoDB" id="6499973at2759"/>
<dbReference type="GeneID" id="19107312"/>
<dbReference type="InterPro" id="IPR011701">
    <property type="entry name" value="MFS"/>
</dbReference>
<gene>
    <name evidence="5" type="ORF">BAUCODRAFT_118288</name>
</gene>
<feature type="transmembrane region" description="Helical" evidence="3">
    <location>
        <begin position="350"/>
        <end position="374"/>
    </location>
</feature>
<feature type="transmembrane region" description="Helical" evidence="3">
    <location>
        <begin position="98"/>
        <end position="116"/>
    </location>
</feature>
<name>M2MUD8_BAUPA</name>
<proteinExistence type="inferred from homology"/>
<comment type="similarity">
    <text evidence="2">Belongs to the major facilitator superfamily. Monocarboxylate porter (TC 2.A.1.13) family.</text>
</comment>
<dbReference type="eggNOG" id="KOG2504">
    <property type="taxonomic scope" value="Eukaryota"/>
</dbReference>
<feature type="transmembrane region" description="Helical" evidence="3">
    <location>
        <begin position="123"/>
        <end position="146"/>
    </location>
</feature>
<dbReference type="GO" id="GO:0022857">
    <property type="term" value="F:transmembrane transporter activity"/>
    <property type="evidence" value="ECO:0007669"/>
    <property type="project" value="InterPro"/>
</dbReference>
<feature type="transmembrane region" description="Helical" evidence="3">
    <location>
        <begin position="258"/>
        <end position="281"/>
    </location>
</feature>
<evidence type="ECO:0000313" key="6">
    <source>
        <dbReference type="Proteomes" id="UP000011761"/>
    </source>
</evidence>
<keyword evidence="3" id="KW-0812">Transmembrane</keyword>
<dbReference type="GO" id="GO:0016020">
    <property type="term" value="C:membrane"/>
    <property type="evidence" value="ECO:0007669"/>
    <property type="project" value="UniProtKB-SubCell"/>
</dbReference>
<evidence type="ECO:0000256" key="1">
    <source>
        <dbReference type="ARBA" id="ARBA00004141"/>
    </source>
</evidence>
<protein>
    <recommendedName>
        <fullName evidence="4">Major facilitator superfamily (MFS) profile domain-containing protein</fullName>
    </recommendedName>
</protein>
<evidence type="ECO:0000313" key="5">
    <source>
        <dbReference type="EMBL" id="EMD00527.1"/>
    </source>
</evidence>
<dbReference type="RefSeq" id="XP_007671711.1">
    <property type="nucleotide sequence ID" value="XM_007673521.1"/>
</dbReference>
<organism evidence="5 6">
    <name type="scientific">Baudoinia panamericana (strain UAMH 10762)</name>
    <name type="common">Angels' share fungus</name>
    <name type="synonym">Baudoinia compniacensis (strain UAMH 10762)</name>
    <dbReference type="NCBI Taxonomy" id="717646"/>
    <lineage>
        <taxon>Eukaryota</taxon>
        <taxon>Fungi</taxon>
        <taxon>Dikarya</taxon>
        <taxon>Ascomycota</taxon>
        <taxon>Pezizomycotina</taxon>
        <taxon>Dothideomycetes</taxon>
        <taxon>Dothideomycetidae</taxon>
        <taxon>Mycosphaerellales</taxon>
        <taxon>Teratosphaeriaceae</taxon>
        <taxon>Baudoinia</taxon>
    </lineage>
</organism>
<feature type="transmembrane region" description="Helical" evidence="3">
    <location>
        <begin position="158"/>
        <end position="179"/>
    </location>
</feature>
<dbReference type="PANTHER" id="PTHR11360:SF130">
    <property type="entry name" value="MAJOR FACILITATOR SUPERFAMILY (MFS) PROFILE DOMAIN-CONTAINING PROTEIN-RELATED"/>
    <property type="match status" value="1"/>
</dbReference>
<dbReference type="InterPro" id="IPR036259">
    <property type="entry name" value="MFS_trans_sf"/>
</dbReference>